<dbReference type="PANTHER" id="PTHR46035">
    <property type="entry name" value="TETRATRICOPEPTIDE REPEAT PROTEIN 4"/>
    <property type="match status" value="1"/>
</dbReference>
<sequence length="213" mass="23202">MIKMEGPDTFVQLPLAIDPNTKAISSSSSSGALEAELAALNSLHRSFVVDLEGPMGVPPPPVPVNPKRSAQITKLKETGNASFKKGAYPDAVRMYGLAIDMAAKRPLWEPAGLVREELSQLYNNRAQAFMAQQMWPEAALDAFCSTELKKVANTKGWYRRTTALKEQGRLDEALDVIKEAIDFESAGPDKEGVETLAKLLNEIETALEKKTAA</sequence>
<dbReference type="Proteomes" id="UP000304947">
    <property type="component" value="Unassembled WGS sequence"/>
</dbReference>
<dbReference type="Gene3D" id="1.25.40.10">
    <property type="entry name" value="Tetratricopeptide repeat domain"/>
    <property type="match status" value="1"/>
</dbReference>
<dbReference type="GO" id="GO:0030544">
    <property type="term" value="F:Hsp70 protein binding"/>
    <property type="evidence" value="ECO:0007669"/>
    <property type="project" value="TreeGrafter"/>
</dbReference>
<dbReference type="GO" id="GO:0005634">
    <property type="term" value="C:nucleus"/>
    <property type="evidence" value="ECO:0007669"/>
    <property type="project" value="TreeGrafter"/>
</dbReference>
<dbReference type="InterPro" id="IPR011990">
    <property type="entry name" value="TPR-like_helical_dom_sf"/>
</dbReference>
<gene>
    <name evidence="2" type="ORF">D6C83_02148</name>
    <name evidence="1" type="ORF">D6D10_03197</name>
</gene>
<dbReference type="GO" id="GO:0006457">
    <property type="term" value="P:protein folding"/>
    <property type="evidence" value="ECO:0007669"/>
    <property type="project" value="TreeGrafter"/>
</dbReference>
<dbReference type="GO" id="GO:0005829">
    <property type="term" value="C:cytosol"/>
    <property type="evidence" value="ECO:0007669"/>
    <property type="project" value="TreeGrafter"/>
</dbReference>
<comment type="caution">
    <text evidence="2">The sequence shown here is derived from an EMBL/GenBank/DDBJ whole genome shotgun (WGS) entry which is preliminary data.</text>
</comment>
<accession>A0A4S9S023</accession>
<dbReference type="PANTHER" id="PTHR46035:SF3">
    <property type="entry name" value="TRANSLOCATION PROTEIN SEC72"/>
    <property type="match status" value="1"/>
</dbReference>
<evidence type="ECO:0000313" key="3">
    <source>
        <dbReference type="Proteomes" id="UP000304947"/>
    </source>
</evidence>
<name>A0A4S9S023_AURPU</name>
<evidence type="ECO:0000313" key="2">
    <source>
        <dbReference type="EMBL" id="TIA66993.1"/>
    </source>
</evidence>
<proteinExistence type="predicted"/>
<evidence type="ECO:0000313" key="1">
    <source>
        <dbReference type="EMBL" id="THX40851.1"/>
    </source>
</evidence>
<dbReference type="GO" id="GO:0051879">
    <property type="term" value="F:Hsp90 protein binding"/>
    <property type="evidence" value="ECO:0007669"/>
    <property type="project" value="TreeGrafter"/>
</dbReference>
<evidence type="ECO:0008006" key="5">
    <source>
        <dbReference type="Google" id="ProtNLM"/>
    </source>
</evidence>
<dbReference type="AlphaFoldDB" id="A0A4S9S023"/>
<dbReference type="Proteomes" id="UP000308953">
    <property type="component" value="Unassembled WGS sequence"/>
</dbReference>
<organism evidence="2 3">
    <name type="scientific">Aureobasidium pullulans</name>
    <name type="common">Black yeast</name>
    <name type="synonym">Pullularia pullulans</name>
    <dbReference type="NCBI Taxonomy" id="5580"/>
    <lineage>
        <taxon>Eukaryota</taxon>
        <taxon>Fungi</taxon>
        <taxon>Dikarya</taxon>
        <taxon>Ascomycota</taxon>
        <taxon>Pezizomycotina</taxon>
        <taxon>Dothideomycetes</taxon>
        <taxon>Dothideomycetidae</taxon>
        <taxon>Dothideales</taxon>
        <taxon>Saccotheciaceae</taxon>
        <taxon>Aureobasidium</taxon>
    </lineage>
</organism>
<protein>
    <recommendedName>
        <fullName evidence="5">Translocation protein sec72</fullName>
    </recommendedName>
</protein>
<reference evidence="3 4" key="1">
    <citation type="submission" date="2018-10" db="EMBL/GenBank/DDBJ databases">
        <title>Fifty Aureobasidium pullulans genomes reveal a recombining polyextremotolerant generalist.</title>
        <authorList>
            <person name="Gostincar C."/>
            <person name="Turk M."/>
            <person name="Zajc J."/>
            <person name="Gunde-Cimerman N."/>
        </authorList>
    </citation>
    <scope>NUCLEOTIDE SEQUENCE [LARGE SCALE GENOMIC DNA]</scope>
    <source>
        <strain evidence="2 3">EXF-3380</strain>
        <strain evidence="1 4">EXF-9785</strain>
    </source>
</reference>
<dbReference type="SUPFAM" id="SSF48452">
    <property type="entry name" value="TPR-like"/>
    <property type="match status" value="1"/>
</dbReference>
<evidence type="ECO:0000313" key="4">
    <source>
        <dbReference type="Proteomes" id="UP000308953"/>
    </source>
</evidence>
<dbReference type="EMBL" id="QZAV01000043">
    <property type="protein sequence ID" value="THX40851.1"/>
    <property type="molecule type" value="Genomic_DNA"/>
</dbReference>
<dbReference type="EMBL" id="QZBU01000440">
    <property type="protein sequence ID" value="TIA66993.1"/>
    <property type="molecule type" value="Genomic_DNA"/>
</dbReference>